<organism evidence="2 3">
    <name type="scientific">Nocardia caishijiensis</name>
    <dbReference type="NCBI Taxonomy" id="184756"/>
    <lineage>
        <taxon>Bacteria</taxon>
        <taxon>Bacillati</taxon>
        <taxon>Actinomycetota</taxon>
        <taxon>Actinomycetes</taxon>
        <taxon>Mycobacteriales</taxon>
        <taxon>Nocardiaceae</taxon>
        <taxon>Nocardia</taxon>
    </lineage>
</organism>
<name>A0ABQ6YLE5_9NOCA</name>
<reference evidence="2 3" key="1">
    <citation type="submission" date="2019-07" db="EMBL/GenBank/DDBJ databases">
        <title>Genomic Encyclopedia of Type Strains, Phase IV (KMG-IV): sequencing the most valuable type-strain genomes for metagenomic binning, comparative biology and taxonomic classification.</title>
        <authorList>
            <person name="Goeker M."/>
        </authorList>
    </citation>
    <scope>NUCLEOTIDE SEQUENCE [LARGE SCALE GENOMIC DNA]</scope>
    <source>
        <strain evidence="2 3">DSM 44831</strain>
    </source>
</reference>
<accession>A0ABQ6YLE5</accession>
<protein>
    <submittedName>
        <fullName evidence="2">Uncharacterized protein</fullName>
    </submittedName>
</protein>
<proteinExistence type="predicted"/>
<sequence length="363" mass="41489">MALLPDQPASTDPGMFPIPASGGRNQLRRKFRALARAIEDTWLATADSDVVMHPGHFHIDTEAVSIDVADAVTVMRTIDTLFTELLDPADKPRYEAMRASDSDGRVVHGLRLIRNAEIHRHAMIDMDTDRLVSGVGKGGWRVFPRWKPYSDLPVEIRNNTDGKRTSVDRRYEDSVGGRLVIETLLDVMRFFDRCDPSLTHRNEDGDIDGFPLPPFIIEHTYECRHPYDPREVKMNEILLDRWTIMAPTGLNRQIHRAVLYGDLTLYVGLTNFGHHLESFVESADQIAWDIAGGYSYTAITDTGRLMPVTEWDRTLMLGETPLAEATLAEVRAGRSTDSDDRIREWWDRQITDAFWYRRHRRAS</sequence>
<feature type="region of interest" description="Disordered" evidence="1">
    <location>
        <begin position="1"/>
        <end position="22"/>
    </location>
</feature>
<keyword evidence="3" id="KW-1185">Reference proteome</keyword>
<dbReference type="Proteomes" id="UP000798951">
    <property type="component" value="Unassembled WGS sequence"/>
</dbReference>
<evidence type="ECO:0000256" key="1">
    <source>
        <dbReference type="SAM" id="MobiDB-lite"/>
    </source>
</evidence>
<gene>
    <name evidence="2" type="ORF">FNL39_105398</name>
</gene>
<evidence type="ECO:0000313" key="3">
    <source>
        <dbReference type="Proteomes" id="UP000798951"/>
    </source>
</evidence>
<dbReference type="RefSeq" id="WP_157102094.1">
    <property type="nucleotide sequence ID" value="NZ_VMSD01000005.1"/>
</dbReference>
<comment type="caution">
    <text evidence="2">The sequence shown here is derived from an EMBL/GenBank/DDBJ whole genome shotgun (WGS) entry which is preliminary data.</text>
</comment>
<dbReference type="EMBL" id="VMSD01000005">
    <property type="protein sequence ID" value="KAF0846483.1"/>
    <property type="molecule type" value="Genomic_DNA"/>
</dbReference>
<evidence type="ECO:0000313" key="2">
    <source>
        <dbReference type="EMBL" id="KAF0846483.1"/>
    </source>
</evidence>